<dbReference type="Gene3D" id="3.90.870.10">
    <property type="entry name" value="DHBP synthase"/>
    <property type="match status" value="1"/>
</dbReference>
<dbReference type="FunFam" id="3.90.870.10:FF:000007">
    <property type="entry name" value="YrdC N6-threonylcarbamoyltransferase domain containing"/>
    <property type="match status" value="1"/>
</dbReference>
<evidence type="ECO:0000256" key="10">
    <source>
        <dbReference type="ARBA" id="ARBA00022946"/>
    </source>
</evidence>
<evidence type="ECO:0000256" key="14">
    <source>
        <dbReference type="ARBA" id="ARBA00058524"/>
    </source>
</evidence>
<evidence type="ECO:0000256" key="13">
    <source>
        <dbReference type="ARBA" id="ARBA00048366"/>
    </source>
</evidence>
<dbReference type="Proteomes" id="UP000582659">
    <property type="component" value="Unassembled WGS sequence"/>
</dbReference>
<comment type="catalytic activity">
    <reaction evidence="13">
        <text>L-threonine + hydrogencarbonate + ATP = L-threonylcarbamoyladenylate + diphosphate + H2O</text>
        <dbReference type="Rhea" id="RHEA:36407"/>
        <dbReference type="ChEBI" id="CHEBI:15377"/>
        <dbReference type="ChEBI" id="CHEBI:17544"/>
        <dbReference type="ChEBI" id="CHEBI:30616"/>
        <dbReference type="ChEBI" id="CHEBI:33019"/>
        <dbReference type="ChEBI" id="CHEBI:57926"/>
        <dbReference type="ChEBI" id="CHEBI:73682"/>
        <dbReference type="EC" id="2.7.7.87"/>
    </reaction>
</comment>
<keyword evidence="9" id="KW-0808">Transferase</keyword>
<evidence type="ECO:0000313" key="19">
    <source>
        <dbReference type="Proteomes" id="UP000095284"/>
    </source>
</evidence>
<reference evidence="18" key="2">
    <citation type="submission" date="2020-08" db="EMBL/GenBank/DDBJ databases">
        <authorList>
            <person name="Kikuchi T."/>
        </authorList>
    </citation>
    <scope>NUCLEOTIDE SEQUENCE</scope>
    <source>
        <strain evidence="17">Ka4C1</strain>
    </source>
</reference>
<comment type="subcellular location">
    <subcellularLocation>
        <location evidence="2">Cell membrane</location>
        <topology evidence="2">Peripheral membrane protein</topology>
    </subcellularLocation>
    <subcellularLocation>
        <location evidence="3">Cytoplasm</location>
    </subcellularLocation>
    <subcellularLocation>
        <location evidence="1">Mitochondrion</location>
    </subcellularLocation>
</comment>
<evidence type="ECO:0000256" key="3">
    <source>
        <dbReference type="ARBA" id="ARBA00004496"/>
    </source>
</evidence>
<dbReference type="AlphaFoldDB" id="A0A1I7S8S2"/>
<evidence type="ECO:0000313" key="17">
    <source>
        <dbReference type="EMBL" id="CAD5210128.1"/>
    </source>
</evidence>
<dbReference type="PANTHER" id="PTHR17490:SF10">
    <property type="entry name" value="THREONYLCARBAMOYL-AMP SYNTHASE"/>
    <property type="match status" value="1"/>
</dbReference>
<dbReference type="SUPFAM" id="SSF55821">
    <property type="entry name" value="YrdC/RibB"/>
    <property type="match status" value="1"/>
</dbReference>
<dbReference type="InterPro" id="IPR006070">
    <property type="entry name" value="Sua5-like_dom"/>
</dbReference>
<evidence type="ECO:0000313" key="18">
    <source>
        <dbReference type="EMBL" id="CAG9085783.1"/>
    </source>
</evidence>
<keyword evidence="10" id="KW-0809">Transit peptide</keyword>
<evidence type="ECO:0000256" key="9">
    <source>
        <dbReference type="ARBA" id="ARBA00022679"/>
    </source>
</evidence>
<dbReference type="EMBL" id="CAJFDI010000001">
    <property type="protein sequence ID" value="CAD5210128.1"/>
    <property type="molecule type" value="Genomic_DNA"/>
</dbReference>
<comment type="function">
    <text evidence="14">Cytoplasmic and mitochondrial threonylcarbamoyl-AMP synthase required for the formation of a threonylcarbamoyl group on adenosine at position 37 (t(6)A37) in tRNAs that read codons beginning with adenine. Catalyzes the conversion of L-threonine, HCO(3)(-)/CO(2) and ATP to give threonylcarbamoyl-AMP (TC-AMP) as the acyladenylate intermediate, with the release of diphosphate. Participates in t(6)A37 formation in cytoplasmic and mitochondrial tRNAs. May regulate the activity of some transporters.</text>
</comment>
<dbReference type="SMR" id="A0A1I7S8S2"/>
<keyword evidence="7" id="KW-1003">Cell membrane</keyword>
<dbReference type="PROSITE" id="PS51163">
    <property type="entry name" value="YRDC"/>
    <property type="match status" value="1"/>
</dbReference>
<sequence>MDMNGKSLKILQMGDVANRVAKKCRFLNINEEAEQVLEQTGTVLSHGGVVALPTDTVYGLVSLYSHSQQLLDIKKRDANKPLGLFFANPDLIFQYTYPTVGKDLLCRLLPGRVTLLLKRLPSFPSHFVYENNLLGVRVPDSLFIQKLCARFDEPIAQTSANSSGKPSSVQPDEFKELWESIDLVLTEESRGNKGREGSTVIDLSEKGSYSIVRDGCAKDHFEQILIDYGLKQR</sequence>
<evidence type="ECO:0000259" key="16">
    <source>
        <dbReference type="PROSITE" id="PS51163"/>
    </source>
</evidence>
<dbReference type="GO" id="GO:0003725">
    <property type="term" value="F:double-stranded RNA binding"/>
    <property type="evidence" value="ECO:0007669"/>
    <property type="project" value="InterPro"/>
</dbReference>
<dbReference type="eggNOG" id="KOG3051">
    <property type="taxonomic scope" value="Eukaryota"/>
</dbReference>
<evidence type="ECO:0000256" key="15">
    <source>
        <dbReference type="ARBA" id="ARBA00063146"/>
    </source>
</evidence>
<name>A0A1I7S8S2_BURXY</name>
<dbReference type="GO" id="GO:0005886">
    <property type="term" value="C:plasma membrane"/>
    <property type="evidence" value="ECO:0007669"/>
    <property type="project" value="UniProtKB-SubCell"/>
</dbReference>
<comment type="similarity">
    <text evidence="4">Belongs to the SUA5 family.</text>
</comment>
<dbReference type="GO" id="GO:0005739">
    <property type="term" value="C:mitochondrion"/>
    <property type="evidence" value="ECO:0007669"/>
    <property type="project" value="UniProtKB-SubCell"/>
</dbReference>
<dbReference type="GO" id="GO:0061710">
    <property type="term" value="F:L-threonylcarbamoyladenylate synthase"/>
    <property type="evidence" value="ECO:0007669"/>
    <property type="project" value="UniProtKB-EC"/>
</dbReference>
<evidence type="ECO:0000313" key="20">
    <source>
        <dbReference type="Proteomes" id="UP000659654"/>
    </source>
</evidence>
<keyword evidence="20" id="KW-1185">Reference proteome</keyword>
<evidence type="ECO:0000256" key="5">
    <source>
        <dbReference type="ARBA" id="ARBA00012584"/>
    </source>
</evidence>
<evidence type="ECO:0000256" key="11">
    <source>
        <dbReference type="ARBA" id="ARBA00023128"/>
    </source>
</evidence>
<protein>
    <recommendedName>
        <fullName evidence="6">Threonylcarbamoyl-AMP synthase</fullName>
        <ecNumber evidence="5">2.7.7.87</ecNumber>
    </recommendedName>
</protein>
<dbReference type="PANTHER" id="PTHR17490">
    <property type="entry name" value="SUA5"/>
    <property type="match status" value="1"/>
</dbReference>
<evidence type="ECO:0000256" key="2">
    <source>
        <dbReference type="ARBA" id="ARBA00004202"/>
    </source>
</evidence>
<dbReference type="EC" id="2.7.7.87" evidence="5"/>
<accession>A0A1I7S8S2</accession>
<dbReference type="GO" id="GO:0000049">
    <property type="term" value="F:tRNA binding"/>
    <property type="evidence" value="ECO:0007669"/>
    <property type="project" value="TreeGrafter"/>
</dbReference>
<dbReference type="GO" id="GO:0006450">
    <property type="term" value="P:regulation of translational fidelity"/>
    <property type="evidence" value="ECO:0007669"/>
    <property type="project" value="TreeGrafter"/>
</dbReference>
<keyword evidence="12" id="KW-0472">Membrane</keyword>
<gene>
    <name evidence="17" type="ORF">BXYJ_LOCUS1780</name>
</gene>
<proteinExistence type="inferred from homology"/>
<dbReference type="WBParaSite" id="BXY_0941700.1">
    <property type="protein sequence ID" value="BXY_0941700.1"/>
    <property type="gene ID" value="BXY_0941700"/>
</dbReference>
<dbReference type="Pfam" id="PF01300">
    <property type="entry name" value="Sua5_yciO_yrdC"/>
    <property type="match status" value="1"/>
</dbReference>
<dbReference type="OrthoDB" id="3648309at2759"/>
<evidence type="ECO:0000256" key="7">
    <source>
        <dbReference type="ARBA" id="ARBA00022475"/>
    </source>
</evidence>
<comment type="subunit">
    <text evidence="15">Interacts with RSC1A1.</text>
</comment>
<organism evidence="19 21">
    <name type="scientific">Bursaphelenchus xylophilus</name>
    <name type="common">Pinewood nematode worm</name>
    <name type="synonym">Aphelenchoides xylophilus</name>
    <dbReference type="NCBI Taxonomy" id="6326"/>
    <lineage>
        <taxon>Eukaryota</taxon>
        <taxon>Metazoa</taxon>
        <taxon>Ecdysozoa</taxon>
        <taxon>Nematoda</taxon>
        <taxon>Chromadorea</taxon>
        <taxon>Rhabditida</taxon>
        <taxon>Tylenchina</taxon>
        <taxon>Tylenchomorpha</taxon>
        <taxon>Aphelenchoidea</taxon>
        <taxon>Aphelenchoididae</taxon>
        <taxon>Bursaphelenchus</taxon>
    </lineage>
</organism>
<evidence type="ECO:0000256" key="4">
    <source>
        <dbReference type="ARBA" id="ARBA00007663"/>
    </source>
</evidence>
<feature type="domain" description="YrdC-like" evidence="16">
    <location>
        <begin position="34"/>
        <end position="217"/>
    </location>
</feature>
<evidence type="ECO:0000313" key="21">
    <source>
        <dbReference type="WBParaSite" id="BXY_0941700.1"/>
    </source>
</evidence>
<reference evidence="21" key="1">
    <citation type="submission" date="2016-11" db="UniProtKB">
        <authorList>
            <consortium name="WormBaseParasite"/>
        </authorList>
    </citation>
    <scope>IDENTIFICATION</scope>
</reference>
<evidence type="ECO:0000256" key="8">
    <source>
        <dbReference type="ARBA" id="ARBA00022490"/>
    </source>
</evidence>
<dbReference type="EMBL" id="CAJFCV020000001">
    <property type="protein sequence ID" value="CAG9085783.1"/>
    <property type="molecule type" value="Genomic_DNA"/>
</dbReference>
<dbReference type="InterPro" id="IPR017945">
    <property type="entry name" value="DHBP_synth_RibB-like_a/b_dom"/>
</dbReference>
<dbReference type="Proteomes" id="UP000659654">
    <property type="component" value="Unassembled WGS sequence"/>
</dbReference>
<evidence type="ECO:0000256" key="12">
    <source>
        <dbReference type="ARBA" id="ARBA00023136"/>
    </source>
</evidence>
<keyword evidence="8" id="KW-0963">Cytoplasm</keyword>
<keyword evidence="11" id="KW-0496">Mitochondrion</keyword>
<evidence type="ECO:0000256" key="1">
    <source>
        <dbReference type="ARBA" id="ARBA00004173"/>
    </source>
</evidence>
<dbReference type="Proteomes" id="UP000095284">
    <property type="component" value="Unplaced"/>
</dbReference>
<evidence type="ECO:0000256" key="6">
    <source>
        <dbReference type="ARBA" id="ARBA00015492"/>
    </source>
</evidence>
<dbReference type="InterPro" id="IPR050156">
    <property type="entry name" value="TC-AMP_synthase_SUA5"/>
</dbReference>